<feature type="region of interest" description="Disordered" evidence="1">
    <location>
        <begin position="225"/>
        <end position="257"/>
    </location>
</feature>
<keyword evidence="3" id="KW-1185">Reference proteome</keyword>
<dbReference type="Proteomes" id="UP001597097">
    <property type="component" value="Unassembled WGS sequence"/>
</dbReference>
<name>A0ABW4GHP6_9ACTN</name>
<dbReference type="EMBL" id="JBHUCM010000031">
    <property type="protein sequence ID" value="MFD1541894.1"/>
    <property type="molecule type" value="Genomic_DNA"/>
</dbReference>
<sequence length="289" mass="31186">MSAAMAAHEAADPVAGIQDDALPPDRPVSARGGYVQVPSALLRSPLYGALSVAAWAMYETLMPRGLDGGRAPARARRCWVADALGVSEKTLDGARRELLADVAGGPWLARSSPLGAKRAVRHAALRLPRDTGDSYVKVPAWTLDLLSASCEAGRRISPSAWRLYALLLVNRGRADQPLETSVGYLGGLTPAAAGYGNSNAPVWPRSPRAAAAACWCAPCWTRTRPQKPPTPTPHKAVDTPPAPRTPEHSPLAKPGSHPWQIRALHRRHLIIRHLGWRHLCLPPQATYRW</sequence>
<gene>
    <name evidence="2" type="ORF">ACFSJ0_32930</name>
</gene>
<organism evidence="2 3">
    <name type="scientific">Nonomuraea guangzhouensis</name>
    <dbReference type="NCBI Taxonomy" id="1291555"/>
    <lineage>
        <taxon>Bacteria</taxon>
        <taxon>Bacillati</taxon>
        <taxon>Actinomycetota</taxon>
        <taxon>Actinomycetes</taxon>
        <taxon>Streptosporangiales</taxon>
        <taxon>Streptosporangiaceae</taxon>
        <taxon>Nonomuraea</taxon>
    </lineage>
</organism>
<comment type="caution">
    <text evidence="2">The sequence shown here is derived from an EMBL/GenBank/DDBJ whole genome shotgun (WGS) entry which is preliminary data.</text>
</comment>
<proteinExistence type="predicted"/>
<protein>
    <submittedName>
        <fullName evidence="2">Uncharacterized protein</fullName>
    </submittedName>
</protein>
<evidence type="ECO:0000313" key="2">
    <source>
        <dbReference type="EMBL" id="MFD1541894.1"/>
    </source>
</evidence>
<evidence type="ECO:0000256" key="1">
    <source>
        <dbReference type="SAM" id="MobiDB-lite"/>
    </source>
</evidence>
<accession>A0ABW4GHP6</accession>
<evidence type="ECO:0000313" key="3">
    <source>
        <dbReference type="Proteomes" id="UP001597097"/>
    </source>
</evidence>
<dbReference type="RefSeq" id="WP_219535613.1">
    <property type="nucleotide sequence ID" value="NZ_JAHKRM010000026.1"/>
</dbReference>
<reference evidence="3" key="1">
    <citation type="journal article" date="2019" name="Int. J. Syst. Evol. Microbiol.">
        <title>The Global Catalogue of Microorganisms (GCM) 10K type strain sequencing project: providing services to taxonomists for standard genome sequencing and annotation.</title>
        <authorList>
            <consortium name="The Broad Institute Genomics Platform"/>
            <consortium name="The Broad Institute Genome Sequencing Center for Infectious Disease"/>
            <person name="Wu L."/>
            <person name="Ma J."/>
        </authorList>
    </citation>
    <scope>NUCLEOTIDE SEQUENCE [LARGE SCALE GENOMIC DNA]</scope>
    <source>
        <strain evidence="3">CGMCC 1.15399</strain>
    </source>
</reference>